<feature type="region of interest" description="Disordered" evidence="1">
    <location>
        <begin position="38"/>
        <end position="100"/>
    </location>
</feature>
<feature type="region of interest" description="Disordered" evidence="1">
    <location>
        <begin position="118"/>
        <end position="143"/>
    </location>
</feature>
<dbReference type="AlphaFoldDB" id="A0A7S0J7T3"/>
<feature type="region of interest" description="Disordered" evidence="1">
    <location>
        <begin position="227"/>
        <end position="246"/>
    </location>
</feature>
<evidence type="ECO:0000256" key="2">
    <source>
        <dbReference type="SAM" id="SignalP"/>
    </source>
</evidence>
<reference evidence="3" key="1">
    <citation type="submission" date="2021-01" db="EMBL/GenBank/DDBJ databases">
        <authorList>
            <person name="Corre E."/>
            <person name="Pelletier E."/>
            <person name="Niang G."/>
            <person name="Scheremetjew M."/>
            <person name="Finn R."/>
            <person name="Kale V."/>
            <person name="Holt S."/>
            <person name="Cochrane G."/>
            <person name="Meng A."/>
            <person name="Brown T."/>
            <person name="Cohen L."/>
        </authorList>
    </citation>
    <scope>NUCLEOTIDE SEQUENCE</scope>
    <source>
        <strain evidence="3">RCC1130</strain>
    </source>
</reference>
<protein>
    <submittedName>
        <fullName evidence="3">Uncharacterized protein</fullName>
    </submittedName>
</protein>
<feature type="region of interest" description="Disordered" evidence="1">
    <location>
        <begin position="160"/>
        <end position="191"/>
    </location>
</feature>
<feature type="chain" id="PRO_5031493121" evidence="2">
    <location>
        <begin position="27"/>
        <end position="257"/>
    </location>
</feature>
<accession>A0A7S0J7T3</accession>
<feature type="compositionally biased region" description="Polar residues" evidence="1">
    <location>
        <begin position="123"/>
        <end position="133"/>
    </location>
</feature>
<evidence type="ECO:0000256" key="1">
    <source>
        <dbReference type="SAM" id="MobiDB-lite"/>
    </source>
</evidence>
<dbReference type="EMBL" id="HBER01035708">
    <property type="protein sequence ID" value="CAD8542809.1"/>
    <property type="molecule type" value="Transcribed_RNA"/>
</dbReference>
<proteinExistence type="predicted"/>
<feature type="compositionally biased region" description="Low complexity" evidence="1">
    <location>
        <begin position="40"/>
        <end position="52"/>
    </location>
</feature>
<sequence length="257" mass="27646">MGPPPPPPTALGLLAVMVGLTLFCTCRPSSPNARHVKCTSVSSNPASVSNSPRKSPGRTKLADSVASLYDLRNDGPQNQSTHPTILRIRRGSDDSSSETNCPLFLQHEWLAQAEREVDPSPLNGHSQSQSGTASPARGAMSSPVAPRLTWAGHAPRLASEELAPEPATPPRPTASPRQTRTRRLSLPLRSESGDRLDISVPRAVRLPRKQQKAQPLEALVTQRLYIPFTDPSDGSPDARSPDAILGREARADIGYRV</sequence>
<keyword evidence="2" id="KW-0732">Signal</keyword>
<gene>
    <name evidence="3" type="ORF">CLEP1334_LOCUS18096</name>
</gene>
<name>A0A7S0J7T3_9EUKA</name>
<feature type="signal peptide" evidence="2">
    <location>
        <begin position="1"/>
        <end position="26"/>
    </location>
</feature>
<feature type="compositionally biased region" description="Low complexity" evidence="1">
    <location>
        <begin position="174"/>
        <end position="190"/>
    </location>
</feature>
<organism evidence="3">
    <name type="scientific">Calcidiscus leptoporus</name>
    <dbReference type="NCBI Taxonomy" id="127549"/>
    <lineage>
        <taxon>Eukaryota</taxon>
        <taxon>Haptista</taxon>
        <taxon>Haptophyta</taxon>
        <taxon>Prymnesiophyceae</taxon>
        <taxon>Coccolithales</taxon>
        <taxon>Calcidiscaceae</taxon>
        <taxon>Calcidiscus</taxon>
    </lineage>
</organism>
<evidence type="ECO:0000313" key="3">
    <source>
        <dbReference type="EMBL" id="CAD8542809.1"/>
    </source>
</evidence>